<dbReference type="OrthoDB" id="6191410at2"/>
<evidence type="ECO:0000313" key="1">
    <source>
        <dbReference type="EMBL" id="SMA49134.1"/>
    </source>
</evidence>
<dbReference type="InterPro" id="IPR029063">
    <property type="entry name" value="SAM-dependent_MTases_sf"/>
</dbReference>
<dbReference type="SUPFAM" id="SSF53335">
    <property type="entry name" value="S-adenosyl-L-methionine-dependent methyltransferases"/>
    <property type="match status" value="1"/>
</dbReference>
<keyword evidence="2" id="KW-1185">Reference proteome</keyword>
<evidence type="ECO:0000313" key="2">
    <source>
        <dbReference type="Proteomes" id="UP000196573"/>
    </source>
</evidence>
<sequence length="261" mass="29890">MFARKKRPVYCLKDSLPEARTWFESERGQYLLEAEKRVLHELLPRMFGHHASTLGVHPDASLLDHTHIVYKTFLTPLQEPAGPGSVCISPNEWGIQPRSMNMVLLHHALDFAGRPHRVLREACRAILPGGKLVVVGFNPRSLWNPARMLDRRAEGIMGRARFYQPRRIKDWLTLLNFRTTELRYGDGLFPVTCHLNPERLKTVESFVAATRLEMGAFYVLVAVKERSGLIPYDRRWRSTGNRLLGTTACRTGNMMNKSDGR</sequence>
<protein>
    <recommendedName>
        <fullName evidence="3">Methyltransferase type 11 domain-containing protein</fullName>
    </recommendedName>
</protein>
<dbReference type="EMBL" id="FWPT01000007">
    <property type="protein sequence ID" value="SMA49134.1"/>
    <property type="molecule type" value="Genomic_DNA"/>
</dbReference>
<organism evidence="1 2">
    <name type="scientific">Parendozoicomonas haliclonae</name>
    <dbReference type="NCBI Taxonomy" id="1960125"/>
    <lineage>
        <taxon>Bacteria</taxon>
        <taxon>Pseudomonadati</taxon>
        <taxon>Pseudomonadota</taxon>
        <taxon>Gammaproteobacteria</taxon>
        <taxon>Oceanospirillales</taxon>
        <taxon>Endozoicomonadaceae</taxon>
        <taxon>Parendozoicomonas</taxon>
    </lineage>
</organism>
<dbReference type="Gene3D" id="3.40.50.150">
    <property type="entry name" value="Vaccinia Virus protein VP39"/>
    <property type="match status" value="1"/>
</dbReference>
<proteinExistence type="predicted"/>
<dbReference type="Proteomes" id="UP000196573">
    <property type="component" value="Unassembled WGS sequence"/>
</dbReference>
<evidence type="ECO:0008006" key="3">
    <source>
        <dbReference type="Google" id="ProtNLM"/>
    </source>
</evidence>
<name>A0A1X7ALW4_9GAMM</name>
<accession>A0A1X7ALW4</accession>
<reference evidence="1 2" key="1">
    <citation type="submission" date="2017-03" db="EMBL/GenBank/DDBJ databases">
        <authorList>
            <person name="Afonso C.L."/>
            <person name="Miller P.J."/>
            <person name="Scott M.A."/>
            <person name="Spackman E."/>
            <person name="Goraichik I."/>
            <person name="Dimitrov K.M."/>
            <person name="Suarez D.L."/>
            <person name="Swayne D.E."/>
        </authorList>
    </citation>
    <scope>NUCLEOTIDE SEQUENCE [LARGE SCALE GENOMIC DNA]</scope>
    <source>
        <strain evidence="1">SB41UT1</strain>
    </source>
</reference>
<dbReference type="RefSeq" id="WP_087111438.1">
    <property type="nucleotide sequence ID" value="NZ_CBCSCN010000007.1"/>
</dbReference>
<gene>
    <name evidence="1" type="ORF">EHSB41UT_03076</name>
</gene>
<dbReference type="AlphaFoldDB" id="A0A1X7ALW4"/>